<protein>
    <submittedName>
        <fullName evidence="2">Uncharacterized protein</fullName>
    </submittedName>
</protein>
<dbReference type="EMBL" id="CAADRP010001682">
    <property type="protein sequence ID" value="VFU47921.1"/>
    <property type="molecule type" value="Genomic_DNA"/>
</dbReference>
<accession>A0A6N2MIP4</accession>
<evidence type="ECO:0000313" key="2">
    <source>
        <dbReference type="EMBL" id="VFU47921.1"/>
    </source>
</evidence>
<keyword evidence="1" id="KW-1133">Transmembrane helix</keyword>
<dbReference type="AlphaFoldDB" id="A0A6N2MIP4"/>
<keyword evidence="1" id="KW-0472">Membrane</keyword>
<proteinExistence type="predicted"/>
<name>A0A6N2MIP4_SALVM</name>
<evidence type="ECO:0000256" key="1">
    <source>
        <dbReference type="SAM" id="Phobius"/>
    </source>
</evidence>
<organism evidence="2">
    <name type="scientific">Salix viminalis</name>
    <name type="common">Common osier</name>
    <name type="synonym">Basket willow</name>
    <dbReference type="NCBI Taxonomy" id="40686"/>
    <lineage>
        <taxon>Eukaryota</taxon>
        <taxon>Viridiplantae</taxon>
        <taxon>Streptophyta</taxon>
        <taxon>Embryophyta</taxon>
        <taxon>Tracheophyta</taxon>
        <taxon>Spermatophyta</taxon>
        <taxon>Magnoliopsida</taxon>
        <taxon>eudicotyledons</taxon>
        <taxon>Gunneridae</taxon>
        <taxon>Pentapetalae</taxon>
        <taxon>rosids</taxon>
        <taxon>fabids</taxon>
        <taxon>Malpighiales</taxon>
        <taxon>Salicaceae</taxon>
        <taxon>Saliceae</taxon>
        <taxon>Salix</taxon>
    </lineage>
</organism>
<gene>
    <name evidence="2" type="ORF">SVIM_LOCUS309949</name>
</gene>
<reference evidence="2" key="1">
    <citation type="submission" date="2019-03" db="EMBL/GenBank/DDBJ databases">
        <authorList>
            <person name="Mank J."/>
            <person name="Almeida P."/>
        </authorList>
    </citation>
    <scope>NUCLEOTIDE SEQUENCE</scope>
    <source>
        <strain evidence="2">78183</strain>
    </source>
</reference>
<feature type="transmembrane region" description="Helical" evidence="1">
    <location>
        <begin position="45"/>
        <end position="66"/>
    </location>
</feature>
<keyword evidence="1" id="KW-0812">Transmembrane</keyword>
<sequence>MMTKSHKNSRYLPRETKGMSMISLQVDQLSRSWLRSKEQPATLQFPRMLQISVIVLVMVMLISLHMTK</sequence>